<evidence type="ECO:0000256" key="1">
    <source>
        <dbReference type="SAM" id="MobiDB-lite"/>
    </source>
</evidence>
<organism evidence="2 3">
    <name type="scientific">Neogobius melanostomus</name>
    <name type="common">round goby</name>
    <dbReference type="NCBI Taxonomy" id="47308"/>
    <lineage>
        <taxon>Eukaryota</taxon>
        <taxon>Metazoa</taxon>
        <taxon>Chordata</taxon>
        <taxon>Craniata</taxon>
        <taxon>Vertebrata</taxon>
        <taxon>Euteleostomi</taxon>
        <taxon>Actinopterygii</taxon>
        <taxon>Neopterygii</taxon>
        <taxon>Teleostei</taxon>
        <taxon>Neoteleostei</taxon>
        <taxon>Acanthomorphata</taxon>
        <taxon>Gobiaria</taxon>
        <taxon>Gobiiformes</taxon>
        <taxon>Gobioidei</taxon>
        <taxon>Gobiidae</taxon>
        <taxon>Benthophilinae</taxon>
        <taxon>Neogobiini</taxon>
        <taxon>Neogobius</taxon>
    </lineage>
</organism>
<proteinExistence type="predicted"/>
<sequence>MLLCHSLIKHMPGERPHLLETPLDLSSPAKPPTTAPQLSRMPQQCAEGGVSESFLKRQRPISRRSYFNLLHIQTNRRLRHHCSMINLKKACTFFNDFKLGFDRN</sequence>
<accession>A0A8C6UR69</accession>
<dbReference type="Proteomes" id="UP000694523">
    <property type="component" value="Unplaced"/>
</dbReference>
<evidence type="ECO:0000313" key="2">
    <source>
        <dbReference type="Ensembl" id="ENSNMLP00000038094.1"/>
    </source>
</evidence>
<protein>
    <submittedName>
        <fullName evidence="2">Uncharacterized protein</fullName>
    </submittedName>
</protein>
<reference evidence="2" key="1">
    <citation type="submission" date="2025-08" db="UniProtKB">
        <authorList>
            <consortium name="Ensembl"/>
        </authorList>
    </citation>
    <scope>IDENTIFICATION</scope>
</reference>
<feature type="region of interest" description="Disordered" evidence="1">
    <location>
        <begin position="18"/>
        <end position="53"/>
    </location>
</feature>
<dbReference type="AlphaFoldDB" id="A0A8C6UR69"/>
<keyword evidence="3" id="KW-1185">Reference proteome</keyword>
<evidence type="ECO:0000313" key="3">
    <source>
        <dbReference type="Proteomes" id="UP000694523"/>
    </source>
</evidence>
<reference evidence="2" key="2">
    <citation type="submission" date="2025-09" db="UniProtKB">
        <authorList>
            <consortium name="Ensembl"/>
        </authorList>
    </citation>
    <scope>IDENTIFICATION</scope>
</reference>
<name>A0A8C6UR69_9GOBI</name>
<dbReference type="Ensembl" id="ENSNMLT00000042406.1">
    <property type="protein sequence ID" value="ENSNMLP00000038094.1"/>
    <property type="gene ID" value="ENSNMLG00000023526.1"/>
</dbReference>